<dbReference type="InterPro" id="IPR029526">
    <property type="entry name" value="PGBD"/>
</dbReference>
<evidence type="ECO:0000313" key="4">
    <source>
        <dbReference type="Proteomes" id="UP001159363"/>
    </source>
</evidence>
<protein>
    <recommendedName>
        <fullName evidence="2">PiggyBac transposable element-derived protein domain-containing protein</fullName>
    </recommendedName>
</protein>
<keyword evidence="1" id="KW-0472">Membrane</keyword>
<keyword evidence="1" id="KW-0812">Transmembrane</keyword>
<reference evidence="3 4" key="1">
    <citation type="submission" date="2023-02" db="EMBL/GenBank/DDBJ databases">
        <title>LHISI_Scaffold_Assembly.</title>
        <authorList>
            <person name="Stuart O.P."/>
            <person name="Cleave R."/>
            <person name="Magrath M.J.L."/>
            <person name="Mikheyev A.S."/>
        </authorList>
    </citation>
    <scope>NUCLEOTIDE SEQUENCE [LARGE SCALE GENOMIC DNA]</scope>
    <source>
        <strain evidence="3">Daus_M_001</strain>
        <tissue evidence="3">Leg muscle</tissue>
    </source>
</reference>
<evidence type="ECO:0000313" key="3">
    <source>
        <dbReference type="EMBL" id="KAJ8872195.1"/>
    </source>
</evidence>
<evidence type="ECO:0000259" key="2">
    <source>
        <dbReference type="Pfam" id="PF13843"/>
    </source>
</evidence>
<keyword evidence="1" id="KW-1133">Transmembrane helix</keyword>
<name>A0ABQ9GJJ7_9NEOP</name>
<organism evidence="3 4">
    <name type="scientific">Dryococelus australis</name>
    <dbReference type="NCBI Taxonomy" id="614101"/>
    <lineage>
        <taxon>Eukaryota</taxon>
        <taxon>Metazoa</taxon>
        <taxon>Ecdysozoa</taxon>
        <taxon>Arthropoda</taxon>
        <taxon>Hexapoda</taxon>
        <taxon>Insecta</taxon>
        <taxon>Pterygota</taxon>
        <taxon>Neoptera</taxon>
        <taxon>Polyneoptera</taxon>
        <taxon>Phasmatodea</taxon>
        <taxon>Verophasmatodea</taxon>
        <taxon>Anareolatae</taxon>
        <taxon>Phasmatidae</taxon>
        <taxon>Eurycanthinae</taxon>
        <taxon>Dryococelus</taxon>
    </lineage>
</organism>
<dbReference type="PANTHER" id="PTHR47272">
    <property type="entry name" value="DDE_TNP_1_7 DOMAIN-CONTAINING PROTEIN"/>
    <property type="match status" value="1"/>
</dbReference>
<dbReference type="Pfam" id="PF13843">
    <property type="entry name" value="DDE_Tnp_1_7"/>
    <property type="match status" value="1"/>
</dbReference>
<gene>
    <name evidence="3" type="ORF">PR048_025797</name>
</gene>
<accession>A0ABQ9GJJ7</accession>
<dbReference type="PANTHER" id="PTHR47272:SF1">
    <property type="entry name" value="PIGGYBAC TRANSPOSABLE ELEMENT-DERIVED PROTEIN 3-LIKE"/>
    <property type="match status" value="1"/>
</dbReference>
<proteinExistence type="predicted"/>
<dbReference type="Proteomes" id="UP001159363">
    <property type="component" value="Chromosome 10"/>
</dbReference>
<dbReference type="EMBL" id="JARBHB010000011">
    <property type="protein sequence ID" value="KAJ8872195.1"/>
    <property type="molecule type" value="Genomic_DNA"/>
</dbReference>
<sequence length="149" mass="17571">MKKKGRRTFKEKDTTLDGIDIRAVKWFDNRAVTLVSPFESAEPVGTVTRYDIKSHREIEIPCPRIVRTYNQCMEGVDLLDSLITFHRIKVRSKEILPTIFFFQFVDLVILTAWLLYREVCKGHRIDKKNMMDLIEFRADIAESLYRKGK</sequence>
<comment type="caution">
    <text evidence="3">The sequence shown here is derived from an EMBL/GenBank/DDBJ whole genome shotgun (WGS) entry which is preliminary data.</text>
</comment>
<keyword evidence="4" id="KW-1185">Reference proteome</keyword>
<evidence type="ECO:0000256" key="1">
    <source>
        <dbReference type="SAM" id="Phobius"/>
    </source>
</evidence>
<feature type="transmembrane region" description="Helical" evidence="1">
    <location>
        <begin position="95"/>
        <end position="116"/>
    </location>
</feature>
<feature type="domain" description="PiggyBac transposable element-derived protein" evidence="2">
    <location>
        <begin position="21"/>
        <end position="113"/>
    </location>
</feature>